<dbReference type="PANTHER" id="PTHR42812:SF17">
    <property type="entry name" value="BETA-XYLOSIDASE C-TERMINAL CONCANAVALIN A-LIKE DOMAIN-CONTAINING PROTEIN-RELATED"/>
    <property type="match status" value="1"/>
</dbReference>
<dbReference type="Proteomes" id="UP001610432">
    <property type="component" value="Unassembled WGS sequence"/>
</dbReference>
<keyword evidence="4" id="KW-0326">Glycosidase</keyword>
<dbReference type="Pfam" id="PF04616">
    <property type="entry name" value="Glyco_hydro_43"/>
    <property type="match status" value="1"/>
</dbReference>
<dbReference type="EMBL" id="JBFXLQ010000032">
    <property type="protein sequence ID" value="KAL2865354.1"/>
    <property type="molecule type" value="Genomic_DNA"/>
</dbReference>
<evidence type="ECO:0000313" key="6">
    <source>
        <dbReference type="EMBL" id="KAL2865354.1"/>
    </source>
</evidence>
<dbReference type="RefSeq" id="XP_070884333.1">
    <property type="nucleotide sequence ID" value="XM_071029581.1"/>
</dbReference>
<keyword evidence="3" id="KW-0378">Hydrolase</keyword>
<evidence type="ECO:0008006" key="8">
    <source>
        <dbReference type="Google" id="ProtNLM"/>
    </source>
</evidence>
<evidence type="ECO:0000256" key="2">
    <source>
        <dbReference type="ARBA" id="ARBA00022729"/>
    </source>
</evidence>
<protein>
    <recommendedName>
        <fullName evidence="8">Secreted protein</fullName>
    </recommendedName>
</protein>
<dbReference type="InterPro" id="IPR006710">
    <property type="entry name" value="Glyco_hydro_43"/>
</dbReference>
<evidence type="ECO:0000256" key="3">
    <source>
        <dbReference type="ARBA" id="ARBA00022801"/>
    </source>
</evidence>
<feature type="chain" id="PRO_5045163460" description="Secreted protein" evidence="5">
    <location>
        <begin position="24"/>
        <end position="101"/>
    </location>
</feature>
<dbReference type="GeneID" id="98144653"/>
<dbReference type="PANTHER" id="PTHR42812">
    <property type="entry name" value="BETA-XYLOSIDASE"/>
    <property type="match status" value="1"/>
</dbReference>
<keyword evidence="7" id="KW-1185">Reference proteome</keyword>
<evidence type="ECO:0000256" key="1">
    <source>
        <dbReference type="ARBA" id="ARBA00009865"/>
    </source>
</evidence>
<comment type="similarity">
    <text evidence="1">Belongs to the glycosyl hydrolase 43 family.</text>
</comment>
<comment type="caution">
    <text evidence="6">The sequence shown here is derived from an EMBL/GenBank/DDBJ whole genome shotgun (WGS) entry which is preliminary data.</text>
</comment>
<evidence type="ECO:0000313" key="7">
    <source>
        <dbReference type="Proteomes" id="UP001610432"/>
    </source>
</evidence>
<reference evidence="6 7" key="1">
    <citation type="submission" date="2024-07" db="EMBL/GenBank/DDBJ databases">
        <title>Section-level genome sequencing and comparative genomics of Aspergillus sections Usti and Cavernicolus.</title>
        <authorList>
            <consortium name="Lawrence Berkeley National Laboratory"/>
            <person name="Nybo J.L."/>
            <person name="Vesth T.C."/>
            <person name="Theobald S."/>
            <person name="Frisvad J.C."/>
            <person name="Larsen T.O."/>
            <person name="Kjaerboelling I."/>
            <person name="Rothschild-Mancinelli K."/>
            <person name="Lyhne E.K."/>
            <person name="Kogle M.E."/>
            <person name="Barry K."/>
            <person name="Clum A."/>
            <person name="Na H."/>
            <person name="Ledsgaard L."/>
            <person name="Lin J."/>
            <person name="Lipzen A."/>
            <person name="Kuo A."/>
            <person name="Riley R."/>
            <person name="Mondo S."/>
            <person name="Labutti K."/>
            <person name="Haridas S."/>
            <person name="Pangalinan J."/>
            <person name="Salamov A.A."/>
            <person name="Simmons B.A."/>
            <person name="Magnuson J.K."/>
            <person name="Chen J."/>
            <person name="Drula E."/>
            <person name="Henrissat B."/>
            <person name="Wiebenga A."/>
            <person name="Lubbers R.J."/>
            <person name="Gomes A.C."/>
            <person name="Macurrencykelacurrency M.R."/>
            <person name="Stajich J."/>
            <person name="Grigoriev I.V."/>
            <person name="Mortensen U.H."/>
            <person name="De Vries R.P."/>
            <person name="Baker S.E."/>
            <person name="Andersen M.R."/>
        </authorList>
    </citation>
    <scope>NUCLEOTIDE SEQUENCE [LARGE SCALE GENOMIC DNA]</scope>
    <source>
        <strain evidence="6 7">CBS 449.75</strain>
    </source>
</reference>
<organism evidence="6 7">
    <name type="scientific">Aspergillus lucknowensis</name>
    <dbReference type="NCBI Taxonomy" id="176173"/>
    <lineage>
        <taxon>Eukaryota</taxon>
        <taxon>Fungi</taxon>
        <taxon>Dikarya</taxon>
        <taxon>Ascomycota</taxon>
        <taxon>Pezizomycotina</taxon>
        <taxon>Eurotiomycetes</taxon>
        <taxon>Eurotiomycetidae</taxon>
        <taxon>Eurotiales</taxon>
        <taxon>Aspergillaceae</taxon>
        <taxon>Aspergillus</taxon>
        <taxon>Aspergillus subgen. Nidulantes</taxon>
    </lineage>
</organism>
<dbReference type="InterPro" id="IPR051795">
    <property type="entry name" value="Glycosyl_Hydrlase_43"/>
</dbReference>
<proteinExistence type="inferred from homology"/>
<dbReference type="InterPro" id="IPR023296">
    <property type="entry name" value="Glyco_hydro_beta-prop_sf"/>
</dbReference>
<sequence>MKSWTTLPILHLVATIMPSPTVARRPNSSYTNPTLPGWHSGPSCVFVPEEHNTRFCTTSSSLTFPSFPIYASKDFTNWKLASHAVTRRTQVPKTGNSTSQT</sequence>
<accession>A0ABR4LLC8</accession>
<dbReference type="SUPFAM" id="SSF75005">
    <property type="entry name" value="Arabinanase/levansucrase/invertase"/>
    <property type="match status" value="1"/>
</dbReference>
<gene>
    <name evidence="6" type="ORF">BJX67DRAFT_358689</name>
</gene>
<feature type="signal peptide" evidence="5">
    <location>
        <begin position="1"/>
        <end position="23"/>
    </location>
</feature>
<evidence type="ECO:0000256" key="4">
    <source>
        <dbReference type="ARBA" id="ARBA00023295"/>
    </source>
</evidence>
<evidence type="ECO:0000256" key="5">
    <source>
        <dbReference type="SAM" id="SignalP"/>
    </source>
</evidence>
<keyword evidence="2 5" id="KW-0732">Signal</keyword>
<dbReference type="Gene3D" id="2.115.10.20">
    <property type="entry name" value="Glycosyl hydrolase domain, family 43"/>
    <property type="match status" value="1"/>
</dbReference>
<name>A0ABR4LLC8_9EURO</name>